<sequence length="89" mass="10100">MTKLYLLWGILSISIILLMIILFRYRQAFQWLGYLCFNVALAAFLLYIVNLLEGYTQLEVPINPVTVGTISVLGIPGLLMLVALKLWIV</sequence>
<evidence type="ECO:0000313" key="3">
    <source>
        <dbReference type="Proteomes" id="UP001652445"/>
    </source>
</evidence>
<organism evidence="2 3">
    <name type="scientific">Paenibacillus baimaensis</name>
    <dbReference type="NCBI Taxonomy" id="2982185"/>
    <lineage>
        <taxon>Bacteria</taxon>
        <taxon>Bacillati</taxon>
        <taxon>Bacillota</taxon>
        <taxon>Bacilli</taxon>
        <taxon>Bacillales</taxon>
        <taxon>Paenibacillaceae</taxon>
        <taxon>Paenibacillus</taxon>
    </lineage>
</organism>
<dbReference type="NCBIfam" id="TIGR02862">
    <property type="entry name" value="spore_BofA"/>
    <property type="match status" value="1"/>
</dbReference>
<evidence type="ECO:0000256" key="1">
    <source>
        <dbReference type="SAM" id="Phobius"/>
    </source>
</evidence>
<dbReference type="RefSeq" id="WP_262688022.1">
    <property type="nucleotide sequence ID" value="NZ_JAOQIO010000113.1"/>
</dbReference>
<name>A0ABT2UT62_9BACL</name>
<protein>
    <submittedName>
        <fullName evidence="2">Pro-sigmaK processing inhibitor BofA family protein</fullName>
    </submittedName>
</protein>
<feature type="transmembrane region" description="Helical" evidence="1">
    <location>
        <begin position="32"/>
        <end position="52"/>
    </location>
</feature>
<feature type="transmembrane region" description="Helical" evidence="1">
    <location>
        <begin position="6"/>
        <end position="25"/>
    </location>
</feature>
<dbReference type="Pfam" id="PF07441">
    <property type="entry name" value="BofA"/>
    <property type="match status" value="1"/>
</dbReference>
<keyword evidence="1" id="KW-1133">Transmembrane helix</keyword>
<feature type="transmembrane region" description="Helical" evidence="1">
    <location>
        <begin position="64"/>
        <end position="88"/>
    </location>
</feature>
<comment type="caution">
    <text evidence="2">The sequence shown here is derived from an EMBL/GenBank/DDBJ whole genome shotgun (WGS) entry which is preliminary data.</text>
</comment>
<keyword evidence="1" id="KW-0812">Transmembrane</keyword>
<evidence type="ECO:0000313" key="2">
    <source>
        <dbReference type="EMBL" id="MCU6797216.1"/>
    </source>
</evidence>
<dbReference type="Proteomes" id="UP001652445">
    <property type="component" value="Unassembled WGS sequence"/>
</dbReference>
<reference evidence="2 3" key="1">
    <citation type="submission" date="2022-09" db="EMBL/GenBank/DDBJ databases">
        <authorList>
            <person name="Han X.L."/>
            <person name="Wang Q."/>
            <person name="Lu T."/>
        </authorList>
    </citation>
    <scope>NUCLEOTIDE SEQUENCE [LARGE SCALE GENOMIC DNA]</scope>
    <source>
        <strain evidence="2 3">WQ 127069</strain>
    </source>
</reference>
<gene>
    <name evidence="2" type="ORF">OB236_34320</name>
</gene>
<keyword evidence="1" id="KW-0472">Membrane</keyword>
<dbReference type="InterPro" id="IPR010001">
    <property type="entry name" value="BofA"/>
</dbReference>
<keyword evidence="3" id="KW-1185">Reference proteome</keyword>
<dbReference type="EMBL" id="JAOQIO010000113">
    <property type="protein sequence ID" value="MCU6797216.1"/>
    <property type="molecule type" value="Genomic_DNA"/>
</dbReference>
<accession>A0ABT2UT62</accession>
<proteinExistence type="predicted"/>